<dbReference type="WBParaSite" id="PS1159_v2.g16433.t1">
    <property type="protein sequence ID" value="PS1159_v2.g16433.t1"/>
    <property type="gene ID" value="PS1159_v2.g16433"/>
</dbReference>
<reference evidence="2" key="1">
    <citation type="submission" date="2022-11" db="UniProtKB">
        <authorList>
            <consortium name="WormBaseParasite"/>
        </authorList>
    </citation>
    <scope>IDENTIFICATION</scope>
</reference>
<accession>A0AC35FG20</accession>
<name>A0AC35FG20_9BILA</name>
<evidence type="ECO:0000313" key="2">
    <source>
        <dbReference type="WBParaSite" id="PS1159_v2.g16433.t1"/>
    </source>
</evidence>
<proteinExistence type="predicted"/>
<dbReference type="Proteomes" id="UP000887580">
    <property type="component" value="Unplaced"/>
</dbReference>
<sequence length="170" mass="19019">MATSSNNLMNKWRLDFTTGGSRIASRNIEHGLNPPGYQTNFSTTSSDVESSSKTDRQHLLSKRAWDMALQPLKSLPMNVFMMYMAGNTISIFPIMMVAMMVWRPIQAVMKHSGSLIVHKIIYTLGNFGAIALGTYKCHSMGLLPTHASDWLDFAAPPERMQYALIGDQFI</sequence>
<protein>
    <submittedName>
        <fullName evidence="2">ER membrane protein complex subunit 4</fullName>
    </submittedName>
</protein>
<organism evidence="1 2">
    <name type="scientific">Panagrolaimus sp. PS1159</name>
    <dbReference type="NCBI Taxonomy" id="55785"/>
    <lineage>
        <taxon>Eukaryota</taxon>
        <taxon>Metazoa</taxon>
        <taxon>Ecdysozoa</taxon>
        <taxon>Nematoda</taxon>
        <taxon>Chromadorea</taxon>
        <taxon>Rhabditida</taxon>
        <taxon>Tylenchina</taxon>
        <taxon>Panagrolaimomorpha</taxon>
        <taxon>Panagrolaimoidea</taxon>
        <taxon>Panagrolaimidae</taxon>
        <taxon>Panagrolaimus</taxon>
    </lineage>
</organism>
<evidence type="ECO:0000313" key="1">
    <source>
        <dbReference type="Proteomes" id="UP000887580"/>
    </source>
</evidence>